<dbReference type="Proteomes" id="UP001161391">
    <property type="component" value="Unassembled WGS sequence"/>
</dbReference>
<evidence type="ECO:0000256" key="3">
    <source>
        <dbReference type="ARBA" id="ARBA00023125"/>
    </source>
</evidence>
<evidence type="ECO:0000313" key="7">
    <source>
        <dbReference type="Proteomes" id="UP001161391"/>
    </source>
</evidence>
<comment type="caution">
    <text evidence="6">The sequence shown here is derived from an EMBL/GenBank/DDBJ whole genome shotgun (WGS) entry which is preliminary data.</text>
</comment>
<feature type="domain" description="HTH lysR-type" evidence="5">
    <location>
        <begin position="1"/>
        <end position="58"/>
    </location>
</feature>
<dbReference type="InterPro" id="IPR005119">
    <property type="entry name" value="LysR_subst-bd"/>
</dbReference>
<evidence type="ECO:0000256" key="1">
    <source>
        <dbReference type="ARBA" id="ARBA00009437"/>
    </source>
</evidence>
<keyword evidence="4" id="KW-0804">Transcription</keyword>
<gene>
    <name evidence="6" type="ORF">GCM10007853_30430</name>
</gene>
<evidence type="ECO:0000313" key="6">
    <source>
        <dbReference type="EMBL" id="GLQ25169.1"/>
    </source>
</evidence>
<dbReference type="RefSeq" id="WP_284392411.1">
    <property type="nucleotide sequence ID" value="NZ_BSNK01000002.1"/>
</dbReference>
<keyword evidence="3" id="KW-0238">DNA-binding</keyword>
<comment type="similarity">
    <text evidence="1">Belongs to the LysR transcriptional regulatory family.</text>
</comment>
<dbReference type="PANTHER" id="PTHR30126">
    <property type="entry name" value="HTH-TYPE TRANSCRIPTIONAL REGULATOR"/>
    <property type="match status" value="1"/>
</dbReference>
<dbReference type="Gene3D" id="1.10.10.10">
    <property type="entry name" value="Winged helix-like DNA-binding domain superfamily/Winged helix DNA-binding domain"/>
    <property type="match status" value="1"/>
</dbReference>
<reference evidence="6" key="2">
    <citation type="submission" date="2023-01" db="EMBL/GenBank/DDBJ databases">
        <title>Draft genome sequence of Algimonas ampicilliniresistens strain NBRC 108219.</title>
        <authorList>
            <person name="Sun Q."/>
            <person name="Mori K."/>
        </authorList>
    </citation>
    <scope>NUCLEOTIDE SEQUENCE</scope>
    <source>
        <strain evidence="6">NBRC 108219</strain>
    </source>
</reference>
<dbReference type="PROSITE" id="PS50931">
    <property type="entry name" value="HTH_LYSR"/>
    <property type="match status" value="1"/>
</dbReference>
<protein>
    <submittedName>
        <fullName evidence="6">LysR family transcriptional regulator</fullName>
    </submittedName>
</protein>
<name>A0ABQ5VER2_9PROT</name>
<dbReference type="PRINTS" id="PR00039">
    <property type="entry name" value="HTHLYSR"/>
</dbReference>
<dbReference type="Gene3D" id="3.40.190.10">
    <property type="entry name" value="Periplasmic binding protein-like II"/>
    <property type="match status" value="2"/>
</dbReference>
<dbReference type="InterPro" id="IPR036390">
    <property type="entry name" value="WH_DNA-bd_sf"/>
</dbReference>
<evidence type="ECO:0000259" key="5">
    <source>
        <dbReference type="PROSITE" id="PS50931"/>
    </source>
</evidence>
<reference evidence="6" key="1">
    <citation type="journal article" date="2014" name="Int. J. Syst. Evol. Microbiol.">
        <title>Complete genome of a new Firmicutes species belonging to the dominant human colonic microbiota ('Ruminococcus bicirculans') reveals two chromosomes and a selective capacity to utilize plant glucans.</title>
        <authorList>
            <consortium name="NISC Comparative Sequencing Program"/>
            <person name="Wegmann U."/>
            <person name="Louis P."/>
            <person name="Goesmann A."/>
            <person name="Henrissat B."/>
            <person name="Duncan S.H."/>
            <person name="Flint H.J."/>
        </authorList>
    </citation>
    <scope>NUCLEOTIDE SEQUENCE</scope>
    <source>
        <strain evidence="6">NBRC 108219</strain>
    </source>
</reference>
<dbReference type="Pfam" id="PF03466">
    <property type="entry name" value="LysR_substrate"/>
    <property type="match status" value="1"/>
</dbReference>
<dbReference type="EMBL" id="BSNK01000002">
    <property type="protein sequence ID" value="GLQ25169.1"/>
    <property type="molecule type" value="Genomic_DNA"/>
</dbReference>
<dbReference type="Pfam" id="PF00126">
    <property type="entry name" value="HTH_1"/>
    <property type="match status" value="1"/>
</dbReference>
<dbReference type="SUPFAM" id="SSF53850">
    <property type="entry name" value="Periplasmic binding protein-like II"/>
    <property type="match status" value="1"/>
</dbReference>
<organism evidence="6 7">
    <name type="scientific">Algimonas ampicilliniresistens</name>
    <dbReference type="NCBI Taxonomy" id="1298735"/>
    <lineage>
        <taxon>Bacteria</taxon>
        <taxon>Pseudomonadati</taxon>
        <taxon>Pseudomonadota</taxon>
        <taxon>Alphaproteobacteria</taxon>
        <taxon>Maricaulales</taxon>
        <taxon>Robiginitomaculaceae</taxon>
        <taxon>Algimonas</taxon>
    </lineage>
</organism>
<dbReference type="PANTHER" id="PTHR30126:SF2">
    <property type="entry name" value="HTH-TYPE TRANSCRIPTIONAL REGULATOR YJIE"/>
    <property type="match status" value="1"/>
</dbReference>
<dbReference type="SUPFAM" id="SSF46785">
    <property type="entry name" value="Winged helix' DNA-binding domain"/>
    <property type="match status" value="1"/>
</dbReference>
<evidence type="ECO:0000256" key="2">
    <source>
        <dbReference type="ARBA" id="ARBA00023015"/>
    </source>
</evidence>
<keyword evidence="7" id="KW-1185">Reference proteome</keyword>
<sequence length="300" mass="33823">MELKWMEDLISVAEMGHFSRAAAQRNITQSAMSRRISALETWVGATLLDRSQHPIQLTSPGEEFIKYARDIVSQSYEGRGVCSSFSRLEKDSLSIASLHTLALNYVPRLVGSLQAKIGHFAVSVVAETRTIEEYFSSLQTGASDVFICYAHPSLPMEIEPNLFEWFDIVKHSVRPYVAKSFREIDLDDPKERVPYLEYSPYTYMSRVVREIHRANNLAPVLQPVYRASLAESLLTATSEGLGLSWLPETIVTPSQNGDAKDLRVASEDYQTDLTIRIYKTVGNPNEQTERVWNALTEGQV</sequence>
<evidence type="ECO:0000256" key="4">
    <source>
        <dbReference type="ARBA" id="ARBA00023163"/>
    </source>
</evidence>
<accession>A0ABQ5VER2</accession>
<dbReference type="InterPro" id="IPR000847">
    <property type="entry name" value="LysR_HTH_N"/>
</dbReference>
<proteinExistence type="inferred from homology"/>
<keyword evidence="2" id="KW-0805">Transcription regulation</keyword>
<dbReference type="InterPro" id="IPR036388">
    <property type="entry name" value="WH-like_DNA-bd_sf"/>
</dbReference>